<evidence type="ECO:0000313" key="2">
    <source>
        <dbReference type="EMBL" id="AWW00347.1"/>
    </source>
</evidence>
<accession>A0A2Z4GGI3</accession>
<dbReference type="OrthoDB" id="945441at2"/>
<protein>
    <recommendedName>
        <fullName evidence="1">Ig-like domain-containing protein</fullName>
    </recommendedName>
</protein>
<reference evidence="2 3" key="1">
    <citation type="submission" date="2018-05" db="EMBL/GenBank/DDBJ databases">
        <title>Complete genome sequence of Arcticibacterium luteifluviistationis SM1504T, a cytophagaceae bacterium isolated from Arctic surface seawater.</title>
        <authorList>
            <person name="Li Y."/>
            <person name="Qin Q.-L."/>
        </authorList>
    </citation>
    <scope>NUCLEOTIDE SEQUENCE [LARGE SCALE GENOMIC DNA]</scope>
    <source>
        <strain evidence="2 3">SM1504</strain>
    </source>
</reference>
<dbReference type="AlphaFoldDB" id="A0A2Z4GGI3"/>
<name>A0A2Z4GGI3_9BACT</name>
<gene>
    <name evidence="2" type="ORF">DJ013_20080</name>
</gene>
<dbReference type="InterPro" id="IPR044023">
    <property type="entry name" value="Ig_7"/>
</dbReference>
<dbReference type="InterPro" id="IPR055015">
    <property type="entry name" value="GCX_COOH"/>
</dbReference>
<dbReference type="KEGG" id="als:DJ013_20080"/>
<dbReference type="Proteomes" id="UP000249873">
    <property type="component" value="Chromosome"/>
</dbReference>
<dbReference type="Pfam" id="PF19081">
    <property type="entry name" value="Ig_7"/>
    <property type="match status" value="1"/>
</dbReference>
<organism evidence="2 3">
    <name type="scientific">Arcticibacterium luteifluviistationis</name>
    <dbReference type="NCBI Taxonomy" id="1784714"/>
    <lineage>
        <taxon>Bacteria</taxon>
        <taxon>Pseudomonadati</taxon>
        <taxon>Bacteroidota</taxon>
        <taxon>Cytophagia</taxon>
        <taxon>Cytophagales</taxon>
        <taxon>Leadbetterellaceae</taxon>
        <taxon>Arcticibacterium</taxon>
    </lineage>
</organism>
<sequence>MLKSYKKSIIMKTFSTSIYSLLFVLSYTLTFGQWKTNTVGGNSGDAYYVNGKIKVTSSGGSVGGDNNYQGIVVNHNNFYTAAATINSAFSTVPTANLFKAQAGVPVNITLEILHKFVQEGGNLPPTTHQVFINYFTDDNWGAGDDWYGGTIKSSIGKNEQAYLYDQNINLTKNSQYVHTYEEPAFNGLGRKSTFTGTYTFPVGRTRGWIVIGFREKSYTNYNVSSHNNFVILPFVVEGPMETQVDSLGVTTEPQVPYMVVHNPPGDGSSTTVTNTGTKCRSFEETFSKDQSNTISGSIKLGYKGSVGFISTIDIEAYVEFSGSGTQGSFTTKNSSNQSCMTVGTSLTASSGGGKGAQNNDLFVGYGIDLAYGVGRAVKIIDGNSTKVDTSLIYRPLPETKKIFFKSKSAILADIIHQQSIIDDENRPIKDRASAQYQINVWSQVLANNDANIAAASSQTGENQEFSGNDSPLTFNSTIDYSTSQSIQVEHYISSEVGIQGVVNIGGSGFSLGAKFASNKNFGNIQSSSGGQSQNISITLDDNDPLDNFDLKVVKDPVYGTPIFIIKPALTRSSCPYEEGYAIDQPRLEIVGQTGDTINLNNTTIGTPGTFQVKFCNDSNYDRTYRFGFVSQSNLGDLSLSAAGNVGNQTSPFFVEKNSCTIQNYDVNIARKFSTSPTEFTALKFVLTDNCNNNIGDISSAIFANLDFAIPSPPTNVSVSPNELCTQEPITLTANCQPTYTPTWYSLPTGGAVLALGTSVTLNPTSNITYYVGCQNTDYNRARVATKPILFATPMNSLNLSSDFSANSLQIANTTLTASNKIIDPARVKYKAANSLTFNPGFEAKAGSTFEAEIGGCVD</sequence>
<evidence type="ECO:0000259" key="1">
    <source>
        <dbReference type="Pfam" id="PF19081"/>
    </source>
</evidence>
<feature type="domain" description="Ig-like" evidence="1">
    <location>
        <begin position="712"/>
        <end position="776"/>
    </location>
</feature>
<keyword evidence="3" id="KW-1185">Reference proteome</keyword>
<proteinExistence type="predicted"/>
<dbReference type="NCBIfam" id="NF045639">
    <property type="entry name" value="GCX_COOH"/>
    <property type="match status" value="1"/>
</dbReference>
<dbReference type="EMBL" id="CP029480">
    <property type="protein sequence ID" value="AWW00347.1"/>
    <property type="molecule type" value="Genomic_DNA"/>
</dbReference>
<evidence type="ECO:0000313" key="3">
    <source>
        <dbReference type="Proteomes" id="UP000249873"/>
    </source>
</evidence>